<protein>
    <submittedName>
        <fullName evidence="6">Efflux transporter periplasmic adaptor subunit</fullName>
    </submittedName>
</protein>
<dbReference type="EMBL" id="CP029343">
    <property type="protein sequence ID" value="AWL04682.1"/>
    <property type="molecule type" value="Genomic_DNA"/>
</dbReference>
<feature type="transmembrane region" description="Helical" evidence="4">
    <location>
        <begin position="29"/>
        <end position="47"/>
    </location>
</feature>
<keyword evidence="4" id="KW-0812">Transmembrane</keyword>
<evidence type="ECO:0000256" key="3">
    <source>
        <dbReference type="ARBA" id="ARBA00023054"/>
    </source>
</evidence>
<accession>A0A2S2DH54</accession>
<comment type="similarity">
    <text evidence="2">Belongs to the membrane fusion protein (MFP) (TC 8.A.1) family.</text>
</comment>
<sequence>MDQIPPTAVTGAAMDVTLPRRRGRRAARLALAFAAVAAAGALLWKMLPRGLEVELRDVRIASVEAGVFRDEIVVRALAEPLNSIMLDAVESGRVEEVFARDGQVVRKGDLLFRLSNPQRNLELLARQAEHAQQISNLANLQVAQEAVRTDHRRRLDDLEFAFRQVGKQHARNARLARDGFISAVALEESGDKLAQARRALDEESRGMRLEQEVRERALNQMDQAIRGLASGLELVAATVDALAVRAPSDGVLTDFRLLVGQAVRQDQAIGRIDDPNRFKLSAQVDEFYLSRVTPGRGGRITQDSKTYALRVSTVYPQIKEGRFNAELVFTDAQPAVISPGQGMDVQLTLGQSARALLLPNGAFANDGGGAWAFVVTEDGSHAEKRDIELGRRSTTQVEVLSGLAPGDQVVVSGYAGFGKAERLRLTE</sequence>
<dbReference type="GO" id="GO:0030313">
    <property type="term" value="C:cell envelope"/>
    <property type="evidence" value="ECO:0007669"/>
    <property type="project" value="UniProtKB-SubCell"/>
</dbReference>
<evidence type="ECO:0000259" key="5">
    <source>
        <dbReference type="Pfam" id="PF25967"/>
    </source>
</evidence>
<keyword evidence="3" id="KW-0175">Coiled coil</keyword>
<dbReference type="AlphaFoldDB" id="A0A2S2DH54"/>
<keyword evidence="4" id="KW-0472">Membrane</keyword>
<dbReference type="Pfam" id="PF25967">
    <property type="entry name" value="RND-MFP_C"/>
    <property type="match status" value="1"/>
</dbReference>
<organism evidence="6 7">
    <name type="scientific">Massilia oculi</name>
    <dbReference type="NCBI Taxonomy" id="945844"/>
    <lineage>
        <taxon>Bacteria</taxon>
        <taxon>Pseudomonadati</taxon>
        <taxon>Pseudomonadota</taxon>
        <taxon>Betaproteobacteria</taxon>
        <taxon>Burkholderiales</taxon>
        <taxon>Oxalobacteraceae</taxon>
        <taxon>Telluria group</taxon>
        <taxon>Massilia</taxon>
    </lineage>
</organism>
<dbReference type="KEGG" id="mtim:DIR46_09690"/>
<dbReference type="Gene3D" id="2.40.30.170">
    <property type="match status" value="1"/>
</dbReference>
<dbReference type="RefSeq" id="WP_109345058.1">
    <property type="nucleotide sequence ID" value="NZ_CP029343.1"/>
</dbReference>
<reference evidence="6 7" key="1">
    <citation type="submission" date="2018-05" db="EMBL/GenBank/DDBJ databases">
        <title>Complete genome sequence of Massilia oculi sp. nov. CCUG 43427T (=DSM 26321T), the type strain of M. oculi, and comparison with genome sequences of other Massilia strains.</title>
        <authorList>
            <person name="Zhu B."/>
        </authorList>
    </citation>
    <scope>NUCLEOTIDE SEQUENCE [LARGE SCALE GENOMIC DNA]</scope>
    <source>
        <strain evidence="6 7">CCUG 43427</strain>
    </source>
</reference>
<name>A0A2S2DH54_9BURK</name>
<dbReference type="PRINTS" id="PR01490">
    <property type="entry name" value="RTXTOXIND"/>
</dbReference>
<dbReference type="InterPro" id="IPR058627">
    <property type="entry name" value="MdtA-like_C"/>
</dbReference>
<evidence type="ECO:0000256" key="4">
    <source>
        <dbReference type="SAM" id="Phobius"/>
    </source>
</evidence>
<evidence type="ECO:0000313" key="7">
    <source>
        <dbReference type="Proteomes" id="UP000245820"/>
    </source>
</evidence>
<dbReference type="Gene3D" id="2.40.420.20">
    <property type="match status" value="1"/>
</dbReference>
<evidence type="ECO:0000256" key="2">
    <source>
        <dbReference type="ARBA" id="ARBA00009477"/>
    </source>
</evidence>
<dbReference type="InterPro" id="IPR050465">
    <property type="entry name" value="UPF0194_transport"/>
</dbReference>
<feature type="domain" description="Multidrug resistance protein MdtA-like C-terminal permuted SH3" evidence="5">
    <location>
        <begin position="355"/>
        <end position="413"/>
    </location>
</feature>
<proteinExistence type="inferred from homology"/>
<dbReference type="GO" id="GO:0022857">
    <property type="term" value="F:transmembrane transporter activity"/>
    <property type="evidence" value="ECO:0007669"/>
    <property type="project" value="InterPro"/>
</dbReference>
<evidence type="ECO:0000256" key="1">
    <source>
        <dbReference type="ARBA" id="ARBA00004196"/>
    </source>
</evidence>
<dbReference type="OrthoDB" id="9806939at2"/>
<keyword evidence="7" id="KW-1185">Reference proteome</keyword>
<dbReference type="InterPro" id="IPR006143">
    <property type="entry name" value="RND_pump_MFP"/>
</dbReference>
<evidence type="ECO:0000313" key="6">
    <source>
        <dbReference type="EMBL" id="AWL04682.1"/>
    </source>
</evidence>
<dbReference type="PANTHER" id="PTHR32347">
    <property type="entry name" value="EFFLUX SYSTEM COMPONENT YKNX-RELATED"/>
    <property type="match status" value="1"/>
</dbReference>
<comment type="subcellular location">
    <subcellularLocation>
        <location evidence="1">Cell envelope</location>
    </subcellularLocation>
</comment>
<gene>
    <name evidence="6" type="ORF">DIR46_09690</name>
</gene>
<keyword evidence="4" id="KW-1133">Transmembrane helix</keyword>
<dbReference type="NCBIfam" id="TIGR01730">
    <property type="entry name" value="RND_mfp"/>
    <property type="match status" value="1"/>
</dbReference>
<dbReference type="PANTHER" id="PTHR32347:SF23">
    <property type="entry name" value="BLL5650 PROTEIN"/>
    <property type="match status" value="1"/>
</dbReference>
<dbReference type="Proteomes" id="UP000245820">
    <property type="component" value="Chromosome"/>
</dbReference>
<dbReference type="GO" id="GO:0016020">
    <property type="term" value="C:membrane"/>
    <property type="evidence" value="ECO:0007669"/>
    <property type="project" value="InterPro"/>
</dbReference>
<dbReference type="Gene3D" id="2.40.50.100">
    <property type="match status" value="1"/>
</dbReference>
<dbReference type="Gene3D" id="1.10.287.470">
    <property type="entry name" value="Helix hairpin bin"/>
    <property type="match status" value="1"/>
</dbReference>